<reference evidence="1" key="1">
    <citation type="submission" date="2017-04" db="EMBL/GenBank/DDBJ databases">
        <title>Unexpected and diverse lifestyles within the genus Limnohabitans.</title>
        <authorList>
            <person name="Kasalicky V."/>
            <person name="Mehrshad M."/>
            <person name="Andrei S.-A."/>
            <person name="Salcher M."/>
            <person name="Kratochvilova H."/>
            <person name="Simek K."/>
            <person name="Ghai R."/>
        </authorList>
    </citation>
    <scope>NUCLEOTIDE SEQUENCE [LARGE SCALE GENOMIC DNA]</scope>
    <source>
        <strain evidence="1">II-D5</strain>
    </source>
</reference>
<comment type="caution">
    <text evidence="1">The sequence shown here is derived from an EMBL/GenBank/DDBJ whole genome shotgun (WGS) entry which is preliminary data.</text>
</comment>
<accession>A0A2T7U8X0</accession>
<organism evidence="1 2">
    <name type="scientific">Limnohabitans planktonicus II-D5</name>
    <dbReference type="NCBI Taxonomy" id="1293045"/>
    <lineage>
        <taxon>Bacteria</taxon>
        <taxon>Pseudomonadati</taxon>
        <taxon>Pseudomonadota</taxon>
        <taxon>Betaproteobacteria</taxon>
        <taxon>Burkholderiales</taxon>
        <taxon>Comamonadaceae</taxon>
        <taxon>Limnohabitans</taxon>
    </lineage>
</organism>
<dbReference type="RefSeq" id="WP_165803956.1">
    <property type="nucleotide sequence ID" value="NZ_LFYT02000039.1"/>
</dbReference>
<evidence type="ECO:0000313" key="1">
    <source>
        <dbReference type="EMBL" id="PVE41113.1"/>
    </source>
</evidence>
<protein>
    <submittedName>
        <fullName evidence="1">Uncharacterized protein</fullName>
    </submittedName>
</protein>
<dbReference type="Proteomes" id="UP000037507">
    <property type="component" value="Unassembled WGS sequence"/>
</dbReference>
<feature type="non-terminal residue" evidence="1">
    <location>
        <position position="1"/>
    </location>
</feature>
<dbReference type="AlphaFoldDB" id="A0A2T7U8X0"/>
<gene>
    <name evidence="1" type="ORF">H663_018835</name>
</gene>
<dbReference type="EMBL" id="LFYT02000039">
    <property type="protein sequence ID" value="PVE41113.1"/>
    <property type="molecule type" value="Genomic_DNA"/>
</dbReference>
<dbReference type="STRING" id="1293045.H663_03150"/>
<evidence type="ECO:0000313" key="2">
    <source>
        <dbReference type="Proteomes" id="UP000037507"/>
    </source>
</evidence>
<keyword evidence="2" id="KW-1185">Reference proteome</keyword>
<sequence length="676" mass="68825">ALSVTLNAAASDVAGIANKADALSAMGIDHIDLGGSNNVSVSIDQVEANALIHAGLDFAAGDTITLNVDTAASGTHLSNSLKDLNKLGVDAIMVTGGDQINVDLGAGALSANGTGGINFELPTLFGDLNGDRVLSERENAALSVTLNAAASDVAGIANKADALSAMGIDHIDLGGSNNVSVSIDQVEANALIHAGLDFAAGDTITLNVDTAASGTHLSNSLKDLNKLGVDAIMVTGGDQINVDLGAGALSANGTGGINFELPTLFGDLNGDRVLSEREDAALSVTLNAVASDVAGIANKADALSAMGIDHIDLGGSNNVSVSIDQVEANALIHAGLDFAIGDGIDVQASGTHLSTSLKDLQKLGVDSVTAQHNTSVMHLDLGEHGTLTSSALPQFDLDLDLTLNLGSQQLSQLASVAQVLADAGIDHISLSQEQMLADDAATQALINAGIDFNVLVGSAPAVTNTPDTLDDIFNIVQDGVDVLGNMLTQNASMGELVNSLGDAGIHRIDIDKPAQVSIGDDLAAALYEAGMLTALPEAGVEINAGAAMQLQTSLSAMATLGVDHVLAQQGAQINLGAQFSENELANLLGHFVDEGQQGGIKPIFDHGAELNMGQTTGFTEETLQSLLQSGMGSQLHDLGISKVVAQVETPVGVIGDFSYENMEFDLDAFHKKPGQP</sequence>
<name>A0A2T7U8X0_9BURK</name>
<proteinExistence type="predicted"/>